<dbReference type="InterPro" id="IPR054363">
    <property type="entry name" value="GH95_cat"/>
</dbReference>
<evidence type="ECO:0000313" key="10">
    <source>
        <dbReference type="EMBL" id="KFX52237.1"/>
    </source>
</evidence>
<dbReference type="Gene3D" id="3.20.20.80">
    <property type="entry name" value="Glycosidases"/>
    <property type="match status" value="1"/>
</dbReference>
<dbReference type="eggNOG" id="ENOG502QQ9E">
    <property type="taxonomic scope" value="Eukaryota"/>
</dbReference>
<gene>
    <name evidence="10" type="ORF">GQ26_0031600</name>
</gene>
<dbReference type="SUPFAM" id="SSF48208">
    <property type="entry name" value="Six-hairpin glycosidases"/>
    <property type="match status" value="1"/>
</dbReference>
<accession>A0A093VI60</accession>
<evidence type="ECO:0000256" key="6">
    <source>
        <dbReference type="ARBA" id="ARBA00056775"/>
    </source>
</evidence>
<protein>
    <recommendedName>
        <fullName evidence="3">beta-glucosidase</fullName>
        <ecNumber evidence="3">3.2.1.21</ecNumber>
    </recommendedName>
</protein>
<evidence type="ECO:0000259" key="7">
    <source>
        <dbReference type="Pfam" id="PF14498"/>
    </source>
</evidence>
<dbReference type="InterPro" id="IPR001360">
    <property type="entry name" value="Glyco_hydro_1"/>
</dbReference>
<dbReference type="GO" id="GO:0004560">
    <property type="term" value="F:alpha-L-fucosidase activity"/>
    <property type="evidence" value="ECO:0007669"/>
    <property type="project" value="TreeGrafter"/>
</dbReference>
<dbReference type="Pfam" id="PF14498">
    <property type="entry name" value="Glyco_hyd_65N_2"/>
    <property type="match status" value="1"/>
</dbReference>
<dbReference type="AlphaFoldDB" id="A0A093VI60"/>
<keyword evidence="5" id="KW-0326">Glycosidase</keyword>
<dbReference type="PANTHER" id="PTHR31084">
    <property type="entry name" value="ALPHA-L-FUCOSIDASE 2"/>
    <property type="match status" value="1"/>
</dbReference>
<dbReference type="InterPro" id="IPR008928">
    <property type="entry name" value="6-hairpin_glycosidase_sf"/>
</dbReference>
<feature type="domain" description="Alpha fucosidase A-like C-terminal" evidence="8">
    <location>
        <begin position="663"/>
        <end position="706"/>
    </location>
</feature>
<dbReference type="GO" id="GO:0030245">
    <property type="term" value="P:cellulose catabolic process"/>
    <property type="evidence" value="ECO:0007669"/>
    <property type="project" value="UniProtKB-ARBA"/>
</dbReference>
<dbReference type="EC" id="3.2.1.21" evidence="3"/>
<evidence type="ECO:0000256" key="1">
    <source>
        <dbReference type="ARBA" id="ARBA00000448"/>
    </source>
</evidence>
<feature type="domain" description="Glycosyl hydrolase family 95 catalytic" evidence="9">
    <location>
        <begin position="253"/>
        <end position="661"/>
    </location>
</feature>
<dbReference type="InterPro" id="IPR017853">
    <property type="entry name" value="GH"/>
</dbReference>
<dbReference type="FunFam" id="1.50.10.10:FF:000028">
    <property type="entry name" value="Alpha-L-fucosidase 2"/>
    <property type="match status" value="1"/>
</dbReference>
<proteinExistence type="inferred from homology"/>
<dbReference type="FunFam" id="3.20.20.80:FF:000011">
    <property type="entry name" value="Cytosolic beta-glucosidase"/>
    <property type="match status" value="1"/>
</dbReference>
<dbReference type="SUPFAM" id="SSF51445">
    <property type="entry name" value="(Trans)glycosidases"/>
    <property type="match status" value="1"/>
</dbReference>
<feature type="domain" description="Glycosyl hydrolase family 95 N-terminal" evidence="7">
    <location>
        <begin position="5"/>
        <end position="235"/>
    </location>
</feature>
<name>A0A093VI60_TALMA</name>
<evidence type="ECO:0000259" key="9">
    <source>
        <dbReference type="Pfam" id="PF22124"/>
    </source>
</evidence>
<dbReference type="PANTHER" id="PTHR31084:SF18">
    <property type="entry name" value="GLYCOSYL HYDROLASE FAMILY 95 N-TERMINAL DOMAIN-CONTAINING PROTEIN"/>
    <property type="match status" value="1"/>
</dbReference>
<comment type="function">
    <text evidence="6">Plays an important role in cellulose degradation. Shows hydrolytic activity against several glycosidic compounds.</text>
</comment>
<comment type="caution">
    <text evidence="10">The sequence shown here is derived from an EMBL/GenBank/DDBJ whole genome shotgun (WGS) entry which is preliminary data.</text>
</comment>
<sequence length="1210" mass="137649">MSNKLWYQQPAQCWNEALPVGNGRLGVMVYGRTSTELLALNEDSVWYGGPQSRTPQPSIGELALLRDLIRKEKHTDAEKLARKSFFASPASQRHYEPLGTVFIDFNHDNEQKLLDYQRSLDIEKSLCHVEYEYDGICIARDLIASYPDSVLAMHIQSSAPIEFTVRLTRVNELDYETNEFLDDVAAKGNSLVMSVTPGARCIDDEGIVTARPNNSLHIRGQNILLVIAAQTEYRCNDIDKVTVTDCNNALQKSWDELLTRHIQDYSALYTRMSLRIGDSSNLHELQKIPTDVRLRESRDLGLISLYHNYSRYLLISSSRNGYKALPATLQGIWNPSFTPAWGSKYTININLQMNYWPVNVCNLSECSQPLFALLRRMAENGVKTAKSMYNCGGWAAHHNTDIWADTDPQDRWMPATLWPLGGAWLCFHIWEHFDYTQDKEFLSEMFPVLQGCVEFLLDFLIESVDGKYLVTNPSLSPENTFYTHNRENQGVFCEGSTIDIQIIEAVFTAFLSSVDVLNLTDNELGGRVQDAKKRLPPMQIGSFGQLQEWMHDYDEVEPGHRHTSHLWGLHPGASIKPVQTPELAKAASIVLRRRAAHGGGHTGWSRAWLINLHARLFESDECENHIDLLLKNSTLPNLLDTHPPFQIDGNFGAGAGIVEMLVQSHEVSAIRLLPACPESWKEGAVSGVRARGGFELDFEWKDGEILYVIFPEELGTAIIMVEDSLKDLQGSLRHDFFHGYATAATQVEGAWDRDGKGPTIWDTFAHTSDQVIDKSTPDEAVRSYDLYKQDVNLMKSYGVNAYRFSLSWARIIPLGGKDDPVNEKGIEYYSNLIDELLRNNITPFVTLFHWDVPQALEDRYGGMLNQGAYIPDFVRYATMCFERFGDRVKHWITYNEPGVFALAGYAAGVHAPARSSFRDRNDVGDSSTEPFIVGHTQLVSHGHVAKLYREKFRPTQKGVLGITLHGNWSEPWDLSDPLDQEAAERAREFEIAWYADPVHKSGDYPASMRAQLGDRLPRFTEEESKLVLDSSDFYGMNSYTSFFVRHKTTPPDINDHKGNIDQFDENKEGVSRGPASDTYWLRTSPWGFRKLLNWIWARYYKPIYVTENGTTAKGENDINPATHESQIIDDQFRIDFFKGYVGELARAVKEDGVDVRSYFAWTFTDNWEWAAGYTDRFGVTFVDFDTPDKTRYPKQSAYYLRSLFEHLIAK</sequence>
<dbReference type="InterPro" id="IPR012341">
    <property type="entry name" value="6hp_glycosidase-like_sf"/>
</dbReference>
<dbReference type="PRINTS" id="PR00131">
    <property type="entry name" value="GLHYDRLASE1"/>
</dbReference>
<dbReference type="Gene3D" id="1.50.10.10">
    <property type="match status" value="1"/>
</dbReference>
<dbReference type="EMBL" id="JPOX01000003">
    <property type="protein sequence ID" value="KFX52237.1"/>
    <property type="molecule type" value="Genomic_DNA"/>
</dbReference>
<evidence type="ECO:0000259" key="8">
    <source>
        <dbReference type="Pfam" id="PF21307"/>
    </source>
</evidence>
<dbReference type="Pfam" id="PF22124">
    <property type="entry name" value="Glyco_hydro_95_cat"/>
    <property type="match status" value="1"/>
</dbReference>
<dbReference type="GO" id="GO:0080079">
    <property type="term" value="F:cellobiose glucosidase activity"/>
    <property type="evidence" value="ECO:0007669"/>
    <property type="project" value="UniProtKB-ARBA"/>
</dbReference>
<reference evidence="10" key="1">
    <citation type="journal article" date="2014" name="PLoS Genet.">
        <title>Signature Gene Expression Reveals Novel Clues to the Molecular Mechanisms of Dimorphic Transition in Penicillium marneffei.</title>
        <authorList>
            <person name="Yang E."/>
            <person name="Wang G."/>
            <person name="Cai J."/>
            <person name="Woo P.C."/>
            <person name="Lau S.K."/>
            <person name="Yuen K.-Y."/>
            <person name="Chow W.-N."/>
            <person name="Lin X."/>
        </authorList>
    </citation>
    <scope>NUCLEOTIDE SEQUENCE [LARGE SCALE GENOMIC DNA]</scope>
    <source>
        <strain evidence="10">PM1</strain>
    </source>
</reference>
<evidence type="ECO:0000256" key="4">
    <source>
        <dbReference type="ARBA" id="ARBA00022801"/>
    </source>
</evidence>
<dbReference type="Pfam" id="PF21307">
    <property type="entry name" value="Glyco_hydro_95_C"/>
    <property type="match status" value="1"/>
</dbReference>
<evidence type="ECO:0000256" key="3">
    <source>
        <dbReference type="ARBA" id="ARBA00012744"/>
    </source>
</evidence>
<evidence type="ECO:0000256" key="5">
    <source>
        <dbReference type="ARBA" id="ARBA00023295"/>
    </source>
</evidence>
<dbReference type="InterPro" id="IPR027414">
    <property type="entry name" value="GH95_N_dom"/>
</dbReference>
<dbReference type="Pfam" id="PF00232">
    <property type="entry name" value="Glyco_hydro_1"/>
    <property type="match status" value="1"/>
</dbReference>
<dbReference type="InterPro" id="IPR049053">
    <property type="entry name" value="AFCA-like_C"/>
</dbReference>
<evidence type="ECO:0000256" key="2">
    <source>
        <dbReference type="ARBA" id="ARBA00010838"/>
    </source>
</evidence>
<organism evidence="10">
    <name type="scientific">Talaromyces marneffei PM1</name>
    <dbReference type="NCBI Taxonomy" id="1077442"/>
    <lineage>
        <taxon>Eukaryota</taxon>
        <taxon>Fungi</taxon>
        <taxon>Dikarya</taxon>
        <taxon>Ascomycota</taxon>
        <taxon>Pezizomycotina</taxon>
        <taxon>Eurotiomycetes</taxon>
        <taxon>Eurotiomycetidae</taxon>
        <taxon>Eurotiales</taxon>
        <taxon>Trichocomaceae</taxon>
        <taxon>Talaromyces</taxon>
        <taxon>Talaromyces sect. Talaromyces</taxon>
    </lineage>
</organism>
<comment type="similarity">
    <text evidence="2">Belongs to the glycosyl hydrolase 1 family.</text>
</comment>
<keyword evidence="4" id="KW-0378">Hydrolase</keyword>
<comment type="catalytic activity">
    <reaction evidence="1">
        <text>Hydrolysis of terminal, non-reducing beta-D-glucosyl residues with release of beta-D-glucose.</text>
        <dbReference type="EC" id="3.2.1.21"/>
    </reaction>
</comment>